<evidence type="ECO:0000313" key="1">
    <source>
        <dbReference type="EMBL" id="KAK7686258.1"/>
    </source>
</evidence>
<keyword evidence="2" id="KW-1185">Reference proteome</keyword>
<gene>
    <name evidence="1" type="ORF">QCA50_010478</name>
</gene>
<sequence length="107" mass="11988">MRAVVFKKLNPITGKPGVEFLKRFLETMLYHALLWLLDIQHGGMKGIKPMVDVAAYGVLNDFDLAAGHPDPNVVEPRTPVHEIYCTRIFISIALNLLDGGFSRKKDP</sequence>
<accession>A0AAW0FXN1</accession>
<name>A0AAW0FXN1_9APHY</name>
<dbReference type="AlphaFoldDB" id="A0AAW0FXN1"/>
<dbReference type="EMBL" id="JASBNA010000017">
    <property type="protein sequence ID" value="KAK7686258.1"/>
    <property type="molecule type" value="Genomic_DNA"/>
</dbReference>
<protein>
    <submittedName>
        <fullName evidence="1">Uncharacterized protein</fullName>
    </submittedName>
</protein>
<dbReference type="Proteomes" id="UP001385951">
    <property type="component" value="Unassembled WGS sequence"/>
</dbReference>
<organism evidence="1 2">
    <name type="scientific">Cerrena zonata</name>
    <dbReference type="NCBI Taxonomy" id="2478898"/>
    <lineage>
        <taxon>Eukaryota</taxon>
        <taxon>Fungi</taxon>
        <taxon>Dikarya</taxon>
        <taxon>Basidiomycota</taxon>
        <taxon>Agaricomycotina</taxon>
        <taxon>Agaricomycetes</taxon>
        <taxon>Polyporales</taxon>
        <taxon>Cerrenaceae</taxon>
        <taxon>Cerrena</taxon>
    </lineage>
</organism>
<comment type="caution">
    <text evidence="1">The sequence shown here is derived from an EMBL/GenBank/DDBJ whole genome shotgun (WGS) entry which is preliminary data.</text>
</comment>
<proteinExistence type="predicted"/>
<reference evidence="1 2" key="1">
    <citation type="submission" date="2022-09" db="EMBL/GenBank/DDBJ databases">
        <authorList>
            <person name="Palmer J.M."/>
        </authorList>
    </citation>
    <scope>NUCLEOTIDE SEQUENCE [LARGE SCALE GENOMIC DNA]</scope>
    <source>
        <strain evidence="1 2">DSM 7382</strain>
    </source>
</reference>
<evidence type="ECO:0000313" key="2">
    <source>
        <dbReference type="Proteomes" id="UP001385951"/>
    </source>
</evidence>